<evidence type="ECO:0000256" key="3">
    <source>
        <dbReference type="ARBA" id="ARBA00022692"/>
    </source>
</evidence>
<keyword evidence="5 6" id="KW-0472">Membrane</keyword>
<dbReference type="InterPro" id="IPR007895">
    <property type="entry name" value="MASE1"/>
</dbReference>
<feature type="transmembrane region" description="Helical" evidence="6">
    <location>
        <begin position="47"/>
        <end position="66"/>
    </location>
</feature>
<accession>A0ABV5RKI6</accession>
<gene>
    <name evidence="8" type="ORF">ACFFTL_40480</name>
</gene>
<dbReference type="EMBL" id="JBHMCG010000175">
    <property type="protein sequence ID" value="MFB9578378.1"/>
    <property type="molecule type" value="Genomic_DNA"/>
</dbReference>
<dbReference type="PANTHER" id="PTHR45530">
    <property type="entry name" value="SENSORY TRANSDUCTION HISTIDINE KINASE"/>
    <property type="match status" value="1"/>
</dbReference>
<dbReference type="RefSeq" id="WP_345516293.1">
    <property type="nucleotide sequence ID" value="NZ_BAAAXD010000036.1"/>
</dbReference>
<evidence type="ECO:0000256" key="4">
    <source>
        <dbReference type="ARBA" id="ARBA00022989"/>
    </source>
</evidence>
<sequence length="339" mass="35941">MAAVVTNPELRRKGVATLLALAVAAVYYGAARLGLLEQLVRGQVTPLWPPTGIALAGLLVFGLRVWPGIAIGAFLANVFIGPTALTVLVIMVGNTLAPVCSYLMLRRAGFHNDLDRLRDALALVFIGALGGMLISATVGSGVLVLSGTLSAGDFWSTWSVWWTGDAMGVLVVAPFLLVLREARWPRGVALRRWAEAAALLLGTLAITLLVTGGSTVTLLFLVFPFLIWAAFRFERAGAASCALGVSTLAILAAGRGAGPFAHEDLFTNMVTLQAFNGATALTALLLAAVVTERNRTHDEIKRLCARLTDMVAAMPDHPITDQWLASDDTEDPDGRADDR</sequence>
<evidence type="ECO:0000259" key="7">
    <source>
        <dbReference type="Pfam" id="PF05231"/>
    </source>
</evidence>
<evidence type="ECO:0000256" key="2">
    <source>
        <dbReference type="ARBA" id="ARBA00022475"/>
    </source>
</evidence>
<comment type="caution">
    <text evidence="8">The sequence shown here is derived from an EMBL/GenBank/DDBJ whole genome shotgun (WGS) entry which is preliminary data.</text>
</comment>
<dbReference type="PANTHER" id="PTHR45530:SF3">
    <property type="entry name" value="TWO-COMPONENT SYSTEM NARL FAMILY SENSOR HISTIDINE KINASE BARA"/>
    <property type="match status" value="1"/>
</dbReference>
<feature type="domain" description="MASE1" evidence="7">
    <location>
        <begin position="19"/>
        <end position="293"/>
    </location>
</feature>
<evidence type="ECO:0000256" key="5">
    <source>
        <dbReference type="ARBA" id="ARBA00023136"/>
    </source>
</evidence>
<keyword evidence="2" id="KW-1003">Cell membrane</keyword>
<dbReference type="Proteomes" id="UP001589710">
    <property type="component" value="Unassembled WGS sequence"/>
</dbReference>
<organism evidence="8 9">
    <name type="scientific">Streptomyces yanii</name>
    <dbReference type="NCBI Taxonomy" id="78510"/>
    <lineage>
        <taxon>Bacteria</taxon>
        <taxon>Bacillati</taxon>
        <taxon>Actinomycetota</taxon>
        <taxon>Actinomycetes</taxon>
        <taxon>Kitasatosporales</taxon>
        <taxon>Streptomycetaceae</taxon>
        <taxon>Streptomyces</taxon>
    </lineage>
</organism>
<evidence type="ECO:0000313" key="8">
    <source>
        <dbReference type="EMBL" id="MFB9578378.1"/>
    </source>
</evidence>
<evidence type="ECO:0000256" key="6">
    <source>
        <dbReference type="SAM" id="Phobius"/>
    </source>
</evidence>
<feature type="transmembrane region" description="Helical" evidence="6">
    <location>
        <begin position="78"/>
        <end position="99"/>
    </location>
</feature>
<feature type="transmembrane region" description="Helical" evidence="6">
    <location>
        <begin position="199"/>
        <end position="230"/>
    </location>
</feature>
<feature type="transmembrane region" description="Helical" evidence="6">
    <location>
        <begin position="15"/>
        <end position="35"/>
    </location>
</feature>
<evidence type="ECO:0000256" key="1">
    <source>
        <dbReference type="ARBA" id="ARBA00004651"/>
    </source>
</evidence>
<feature type="transmembrane region" description="Helical" evidence="6">
    <location>
        <begin position="158"/>
        <end position="179"/>
    </location>
</feature>
<name>A0ABV5RKI6_9ACTN</name>
<protein>
    <submittedName>
        <fullName evidence="8">MASE1 domain-containing protein</fullName>
    </submittedName>
</protein>
<keyword evidence="3 6" id="KW-0812">Transmembrane</keyword>
<proteinExistence type="predicted"/>
<keyword evidence="9" id="KW-1185">Reference proteome</keyword>
<dbReference type="Pfam" id="PF05231">
    <property type="entry name" value="MASE1"/>
    <property type="match status" value="1"/>
</dbReference>
<keyword evidence="4 6" id="KW-1133">Transmembrane helix</keyword>
<feature type="transmembrane region" description="Helical" evidence="6">
    <location>
        <begin position="120"/>
        <end position="146"/>
    </location>
</feature>
<comment type="subcellular location">
    <subcellularLocation>
        <location evidence="1">Cell membrane</location>
        <topology evidence="1">Multi-pass membrane protein</topology>
    </subcellularLocation>
</comment>
<reference evidence="8 9" key="1">
    <citation type="submission" date="2024-09" db="EMBL/GenBank/DDBJ databases">
        <authorList>
            <person name="Sun Q."/>
            <person name="Mori K."/>
        </authorList>
    </citation>
    <scope>NUCLEOTIDE SEQUENCE [LARGE SCALE GENOMIC DNA]</scope>
    <source>
        <strain evidence="8 9">JCM 3331</strain>
    </source>
</reference>
<feature type="transmembrane region" description="Helical" evidence="6">
    <location>
        <begin position="265"/>
        <end position="290"/>
    </location>
</feature>
<evidence type="ECO:0000313" key="9">
    <source>
        <dbReference type="Proteomes" id="UP001589710"/>
    </source>
</evidence>